<evidence type="ECO:0000256" key="2">
    <source>
        <dbReference type="ARBA" id="ARBA00022525"/>
    </source>
</evidence>
<keyword evidence="3" id="KW-0732">Signal</keyword>
<dbReference type="PANTHER" id="PTHR45691">
    <property type="entry name" value="PROTEIN DIAPHANOUS"/>
    <property type="match status" value="1"/>
</dbReference>
<evidence type="ECO:0000256" key="6">
    <source>
        <dbReference type="SAM" id="MobiDB-lite"/>
    </source>
</evidence>
<feature type="compositionally biased region" description="Polar residues" evidence="6">
    <location>
        <begin position="378"/>
        <end position="391"/>
    </location>
</feature>
<dbReference type="Proteomes" id="UP000072353">
    <property type="component" value="Unassembled WGS sequence"/>
</dbReference>
<feature type="region of interest" description="Disordered" evidence="6">
    <location>
        <begin position="552"/>
        <end position="630"/>
    </location>
</feature>
<keyword evidence="1" id="KW-0134">Cell wall</keyword>
<feature type="coiled-coil region" evidence="5">
    <location>
        <begin position="392"/>
        <end position="457"/>
    </location>
</feature>
<feature type="region of interest" description="Disordered" evidence="6">
    <location>
        <begin position="365"/>
        <end position="392"/>
    </location>
</feature>
<dbReference type="GO" id="GO:0030041">
    <property type="term" value="P:actin filament polymerization"/>
    <property type="evidence" value="ECO:0007669"/>
    <property type="project" value="TreeGrafter"/>
</dbReference>
<evidence type="ECO:0000313" key="9">
    <source>
        <dbReference type="EMBL" id="CYX90981.1"/>
    </source>
</evidence>
<evidence type="ECO:0000259" key="8">
    <source>
        <dbReference type="Pfam" id="PF00746"/>
    </source>
</evidence>
<sequence length="656" mass="70338">MTEEQVRNNGGKPVVVTFNAKIRSGANLSAYIVDGKTAVPNTAEYVINNNPETKKKSNEVPVYPPTPEGGEPEIDKKINKTLDYLEIARGKSYNYDITTTIPEDIVDYKEFVITDQVDSALQINGDVVVDIDGYSAEGIVDVVVDGQAVTVAVKDFSKLEGRSAIHIFIPATIRPEADLSTYVDNSVPNTANLHFTDGPGVTKDKSTVPVIVTPPTPPTPVPPTPGDPTKTVNTADGNEQAFHLDLLQRTSDFRYDIAYTIEADSQYTAFTMEDTLESVLNIQRVAIKVGSGENLVLKEFAELEAKLAEAKGTLETLEAKKTEITNTVSSVATMATELEAQKVRIAEIEQELAIKEAELATASAASTVAPSTTEETDGTSVVDESTDNSQPVVDKQAEIQALTVAIEQLKASKDQVQQTVVELEQQIEVANTSEASLAALEVEIRNATASIEELEKQLAEKTPKATIAREVEAALLAVNEKGELTEASAAILGQVSIDKATNHVVFDITNPDVLASLRGRQVTMSIYATINPEADLSNYVTDKGIELVPNTASVTFDRNPQTKKKTNTVTVTPPPLPEPPGPPTPLPPLPPVEPPVPSDPPTQPTPPTPPTTPPAESTPPTPGKTLPKTGVAENGMYALVGMILGTLTLVFRRRKQ</sequence>
<feature type="domain" description="Gram-positive cocci surface proteins LPxTG" evidence="8">
    <location>
        <begin position="620"/>
        <end position="656"/>
    </location>
</feature>
<accession>A0AB33UEQ3</accession>
<dbReference type="InterPro" id="IPR051412">
    <property type="entry name" value="Formin_Homology_Diaphanous_sf"/>
</dbReference>
<evidence type="ECO:0000256" key="5">
    <source>
        <dbReference type="SAM" id="Coils"/>
    </source>
</evidence>
<evidence type="ECO:0000256" key="7">
    <source>
        <dbReference type="SAM" id="Phobius"/>
    </source>
</evidence>
<dbReference type="Gene3D" id="2.60.40.740">
    <property type="match status" value="4"/>
</dbReference>
<dbReference type="Pfam" id="PF00746">
    <property type="entry name" value="Gram_pos_anchor"/>
    <property type="match status" value="1"/>
</dbReference>
<organism evidence="9 10">
    <name type="scientific">Streptococcus suis</name>
    <dbReference type="NCBI Taxonomy" id="1307"/>
    <lineage>
        <taxon>Bacteria</taxon>
        <taxon>Bacillati</taxon>
        <taxon>Bacillota</taxon>
        <taxon>Bacilli</taxon>
        <taxon>Lactobacillales</taxon>
        <taxon>Streptococcaceae</taxon>
        <taxon>Streptococcus</taxon>
    </lineage>
</organism>
<keyword evidence="7" id="KW-0812">Transmembrane</keyword>
<dbReference type="NCBIfam" id="TIGR01167">
    <property type="entry name" value="LPXTG_anchor"/>
    <property type="match status" value="1"/>
</dbReference>
<gene>
    <name evidence="9" type="ORF">ERS132521_02100</name>
</gene>
<keyword evidence="7" id="KW-1133">Transmembrane helix</keyword>
<feature type="compositionally biased region" description="Pro residues" evidence="6">
    <location>
        <begin position="572"/>
        <end position="622"/>
    </location>
</feature>
<dbReference type="EMBL" id="FILL01000028">
    <property type="protein sequence ID" value="CYX90981.1"/>
    <property type="molecule type" value="Genomic_DNA"/>
</dbReference>
<evidence type="ECO:0000256" key="1">
    <source>
        <dbReference type="ARBA" id="ARBA00022512"/>
    </source>
</evidence>
<comment type="caution">
    <text evidence="9">The sequence shown here is derived from an EMBL/GenBank/DDBJ whole genome shotgun (WGS) entry which is preliminary data.</text>
</comment>
<name>A0AB33UEQ3_STRSU</name>
<evidence type="ECO:0000313" key="10">
    <source>
        <dbReference type="Proteomes" id="UP000072353"/>
    </source>
</evidence>
<evidence type="ECO:0000256" key="3">
    <source>
        <dbReference type="ARBA" id="ARBA00022729"/>
    </source>
</evidence>
<keyword evidence="2" id="KW-0964">Secreted</keyword>
<dbReference type="NCBIfam" id="TIGR04226">
    <property type="entry name" value="RrgB_K2N_iso_D2"/>
    <property type="match status" value="1"/>
</dbReference>
<dbReference type="GO" id="GO:0005884">
    <property type="term" value="C:actin filament"/>
    <property type="evidence" value="ECO:0007669"/>
    <property type="project" value="TreeGrafter"/>
</dbReference>
<keyword evidence="7" id="KW-0472">Membrane</keyword>
<proteinExistence type="predicted"/>
<keyword evidence="5" id="KW-0175">Coiled coil</keyword>
<feature type="coiled-coil region" evidence="5">
    <location>
        <begin position="300"/>
        <end position="365"/>
    </location>
</feature>
<reference evidence="9 10" key="1">
    <citation type="submission" date="2016-02" db="EMBL/GenBank/DDBJ databases">
        <authorList>
            <consortium name="Pathogen Informatics"/>
        </authorList>
    </citation>
    <scope>NUCLEOTIDE SEQUENCE [LARGE SCALE GENOMIC DNA]</scope>
    <source>
        <strain evidence="9 10">SS975</strain>
    </source>
</reference>
<dbReference type="InterPro" id="IPR026466">
    <property type="entry name" value="Fim_isopep_form_D2_dom"/>
</dbReference>
<dbReference type="InterPro" id="IPR019931">
    <property type="entry name" value="LPXTG_anchor"/>
</dbReference>
<evidence type="ECO:0000256" key="4">
    <source>
        <dbReference type="ARBA" id="ARBA00023088"/>
    </source>
</evidence>
<protein>
    <submittedName>
        <fullName evidence="9">LPXTG cell wall surface protein</fullName>
    </submittedName>
</protein>
<keyword evidence="4" id="KW-0572">Peptidoglycan-anchor</keyword>
<dbReference type="AlphaFoldDB" id="A0AB33UEQ3"/>
<feature type="transmembrane region" description="Helical" evidence="7">
    <location>
        <begin position="634"/>
        <end position="651"/>
    </location>
</feature>
<feature type="region of interest" description="Disordered" evidence="6">
    <location>
        <begin position="51"/>
        <end position="74"/>
    </location>
</feature>
<dbReference type="PANTHER" id="PTHR45691:SF6">
    <property type="entry name" value="PROTEIN DIAPHANOUS"/>
    <property type="match status" value="1"/>
</dbReference>